<sequence>MFEIYILLFITTHFVNTKEVERGFYNEYIVPRVVNGYAAKHGDVPYQVAFKMRTPRRKLCMTFCGGVIISPTKLLSAAHCFAEDPSICQKICGNQGPKRTLSHTYAVAGNLRNYDAYSEDSAEHGQWRTLKSVVYPRTYKFPKDDIAILYTSKPFHFNNNVRAIPIAKKYIDYHGKCLVSGYGRTSRQGTSDKLLLAHLHLLPNRQCGLRFRKNMRKFVCTDTVVNDVGKGDSGGPLVCSKTGDPNEGPNGVLVGIVSGNQRRAASFFTRVSYFARYIERNKWRMYLSPICERYRCGRAGWEGFD</sequence>
<dbReference type="InterPro" id="IPR018114">
    <property type="entry name" value="TRYPSIN_HIS"/>
</dbReference>
<dbReference type="Gene3D" id="2.40.10.10">
    <property type="entry name" value="Trypsin-like serine proteases"/>
    <property type="match status" value="1"/>
</dbReference>
<reference evidence="5" key="1">
    <citation type="submission" date="2021-02" db="EMBL/GenBank/DDBJ databases">
        <authorList>
            <person name="Steward A R."/>
        </authorList>
    </citation>
    <scope>NUCLEOTIDE SEQUENCE</scope>
</reference>
<dbReference type="EMBL" id="CAJOBZ010000073">
    <property type="protein sequence ID" value="CAF4951039.1"/>
    <property type="molecule type" value="Genomic_DNA"/>
</dbReference>
<dbReference type="SUPFAM" id="SSF50494">
    <property type="entry name" value="Trypsin-like serine proteases"/>
    <property type="match status" value="1"/>
</dbReference>
<dbReference type="SMART" id="SM00020">
    <property type="entry name" value="Tryp_SPc"/>
    <property type="match status" value="1"/>
</dbReference>
<proteinExistence type="predicted"/>
<dbReference type="OrthoDB" id="10061449at2759"/>
<dbReference type="InterPro" id="IPR033116">
    <property type="entry name" value="TRYPSIN_SER"/>
</dbReference>
<evidence type="ECO:0000313" key="5">
    <source>
        <dbReference type="EMBL" id="CAF4951039.1"/>
    </source>
</evidence>
<evidence type="ECO:0000313" key="6">
    <source>
        <dbReference type="Proteomes" id="UP000663880"/>
    </source>
</evidence>
<gene>
    <name evidence="5" type="ORF">PMACD_LOCUS15689</name>
</gene>
<keyword evidence="1" id="KW-1015">Disulfide bond</keyword>
<dbReference type="PROSITE" id="PS00135">
    <property type="entry name" value="TRYPSIN_SER"/>
    <property type="match status" value="1"/>
</dbReference>
<name>A0A821Y0T9_9NEOP</name>
<keyword evidence="3" id="KW-0732">Signal</keyword>
<dbReference type="PROSITE" id="PS00134">
    <property type="entry name" value="TRYPSIN_HIS"/>
    <property type="match status" value="1"/>
</dbReference>
<keyword evidence="2" id="KW-0720">Serine protease</keyword>
<feature type="chain" id="PRO_5032677594" description="Peptidase S1 domain-containing protein" evidence="3">
    <location>
        <begin position="18"/>
        <end position="305"/>
    </location>
</feature>
<comment type="caution">
    <text evidence="5">The sequence shown here is derived from an EMBL/GenBank/DDBJ whole genome shotgun (WGS) entry which is preliminary data.</text>
</comment>
<dbReference type="InterPro" id="IPR001314">
    <property type="entry name" value="Peptidase_S1A"/>
</dbReference>
<dbReference type="PROSITE" id="PS50240">
    <property type="entry name" value="TRYPSIN_DOM"/>
    <property type="match status" value="1"/>
</dbReference>
<dbReference type="Pfam" id="PF00089">
    <property type="entry name" value="Trypsin"/>
    <property type="match status" value="1"/>
</dbReference>
<dbReference type="InterPro" id="IPR001254">
    <property type="entry name" value="Trypsin_dom"/>
</dbReference>
<dbReference type="GO" id="GO:0004252">
    <property type="term" value="F:serine-type endopeptidase activity"/>
    <property type="evidence" value="ECO:0007669"/>
    <property type="project" value="InterPro"/>
</dbReference>
<protein>
    <recommendedName>
        <fullName evidence="4">Peptidase S1 domain-containing protein</fullName>
    </recommendedName>
</protein>
<keyword evidence="6" id="KW-1185">Reference proteome</keyword>
<evidence type="ECO:0000256" key="3">
    <source>
        <dbReference type="SAM" id="SignalP"/>
    </source>
</evidence>
<evidence type="ECO:0000256" key="2">
    <source>
        <dbReference type="RuleBase" id="RU363034"/>
    </source>
</evidence>
<keyword evidence="2" id="KW-0378">Hydrolase</keyword>
<evidence type="ECO:0000259" key="4">
    <source>
        <dbReference type="PROSITE" id="PS50240"/>
    </source>
</evidence>
<dbReference type="InterPro" id="IPR009003">
    <property type="entry name" value="Peptidase_S1_PA"/>
</dbReference>
<evidence type="ECO:0000256" key="1">
    <source>
        <dbReference type="ARBA" id="ARBA00023157"/>
    </source>
</evidence>
<feature type="signal peptide" evidence="3">
    <location>
        <begin position="1"/>
        <end position="17"/>
    </location>
</feature>
<feature type="domain" description="Peptidase S1" evidence="4">
    <location>
        <begin position="33"/>
        <end position="283"/>
    </location>
</feature>
<dbReference type="GO" id="GO:0006508">
    <property type="term" value="P:proteolysis"/>
    <property type="evidence" value="ECO:0007669"/>
    <property type="project" value="UniProtKB-KW"/>
</dbReference>
<dbReference type="PRINTS" id="PR00722">
    <property type="entry name" value="CHYMOTRYPSIN"/>
</dbReference>
<keyword evidence="2" id="KW-0645">Protease</keyword>
<accession>A0A821Y0T9</accession>
<dbReference type="AlphaFoldDB" id="A0A821Y0T9"/>
<dbReference type="InterPro" id="IPR043504">
    <property type="entry name" value="Peptidase_S1_PA_chymotrypsin"/>
</dbReference>
<dbReference type="PANTHER" id="PTHR24250">
    <property type="entry name" value="CHYMOTRYPSIN-RELATED"/>
    <property type="match status" value="1"/>
</dbReference>
<organism evidence="5 6">
    <name type="scientific">Pieris macdunnoughi</name>
    <dbReference type="NCBI Taxonomy" id="345717"/>
    <lineage>
        <taxon>Eukaryota</taxon>
        <taxon>Metazoa</taxon>
        <taxon>Ecdysozoa</taxon>
        <taxon>Arthropoda</taxon>
        <taxon>Hexapoda</taxon>
        <taxon>Insecta</taxon>
        <taxon>Pterygota</taxon>
        <taxon>Neoptera</taxon>
        <taxon>Endopterygota</taxon>
        <taxon>Lepidoptera</taxon>
        <taxon>Glossata</taxon>
        <taxon>Ditrysia</taxon>
        <taxon>Papilionoidea</taxon>
        <taxon>Pieridae</taxon>
        <taxon>Pierinae</taxon>
        <taxon>Pieris</taxon>
    </lineage>
</organism>
<dbReference type="Proteomes" id="UP000663880">
    <property type="component" value="Unassembled WGS sequence"/>
</dbReference>